<sequence length="147" mass="15681">SMARTAVGVLLVLGAFAPAGGTLSRAEPVAIRAPSVVTPDMEAAEAVHDYLEASGKRGEAWERVRESQVASPASFSRHLRKFQAAQNSSLEALKTAQEAMEEAHAQHTEEMGEMETLYSGKESEMQSSRAGADFEAEAEALKTAMGK</sequence>
<evidence type="ECO:0000256" key="1">
    <source>
        <dbReference type="SAM" id="MobiDB-lite"/>
    </source>
</evidence>
<feature type="region of interest" description="Disordered" evidence="1">
    <location>
        <begin position="121"/>
        <end position="147"/>
    </location>
</feature>
<evidence type="ECO:0000256" key="2">
    <source>
        <dbReference type="SAM" id="SignalP"/>
    </source>
</evidence>
<feature type="signal peptide" evidence="2">
    <location>
        <begin position="1"/>
        <end position="21"/>
    </location>
</feature>
<feature type="chain" id="PRO_5046609637" evidence="2">
    <location>
        <begin position="22"/>
        <end position="147"/>
    </location>
</feature>
<comment type="caution">
    <text evidence="3">The sequence shown here is derived from an EMBL/GenBank/DDBJ whole genome shotgun (WGS) entry which is preliminary data.</text>
</comment>
<reference evidence="3" key="1">
    <citation type="submission" date="2023-10" db="EMBL/GenBank/DDBJ databases">
        <authorList>
            <person name="Chen Y."/>
            <person name="Shah S."/>
            <person name="Dougan E. K."/>
            <person name="Thang M."/>
            <person name="Chan C."/>
        </authorList>
    </citation>
    <scope>NUCLEOTIDE SEQUENCE [LARGE SCALE GENOMIC DNA]</scope>
</reference>
<name>A0ABN9WS12_9DINO</name>
<keyword evidence="4" id="KW-1185">Reference proteome</keyword>
<feature type="non-terminal residue" evidence="3">
    <location>
        <position position="1"/>
    </location>
</feature>
<proteinExistence type="predicted"/>
<keyword evidence="2" id="KW-0732">Signal</keyword>
<accession>A0ABN9WS12</accession>
<evidence type="ECO:0000313" key="3">
    <source>
        <dbReference type="EMBL" id="CAK0889557.1"/>
    </source>
</evidence>
<gene>
    <name evidence="3" type="ORF">PCOR1329_LOCUS70061</name>
</gene>
<evidence type="ECO:0000313" key="4">
    <source>
        <dbReference type="Proteomes" id="UP001189429"/>
    </source>
</evidence>
<organism evidence="3 4">
    <name type="scientific">Prorocentrum cordatum</name>
    <dbReference type="NCBI Taxonomy" id="2364126"/>
    <lineage>
        <taxon>Eukaryota</taxon>
        <taxon>Sar</taxon>
        <taxon>Alveolata</taxon>
        <taxon>Dinophyceae</taxon>
        <taxon>Prorocentrales</taxon>
        <taxon>Prorocentraceae</taxon>
        <taxon>Prorocentrum</taxon>
    </lineage>
</organism>
<dbReference type="Proteomes" id="UP001189429">
    <property type="component" value="Unassembled WGS sequence"/>
</dbReference>
<dbReference type="EMBL" id="CAUYUJ010019233">
    <property type="protein sequence ID" value="CAK0889557.1"/>
    <property type="molecule type" value="Genomic_DNA"/>
</dbReference>
<protein>
    <submittedName>
        <fullName evidence="3">Uncharacterized protein</fullName>
    </submittedName>
</protein>